<reference evidence="1" key="1">
    <citation type="submission" date="2018-02" db="EMBL/GenBank/DDBJ databases">
        <title>Rhizophora mucronata_Transcriptome.</title>
        <authorList>
            <person name="Meera S.P."/>
            <person name="Sreeshan A."/>
            <person name="Augustine A."/>
        </authorList>
    </citation>
    <scope>NUCLEOTIDE SEQUENCE</scope>
    <source>
        <tissue evidence="1">Leaf</tissue>
    </source>
</reference>
<protein>
    <submittedName>
        <fullName evidence="1">Uncharacterized protein</fullName>
    </submittedName>
</protein>
<name>A0A2P2QMH4_RHIMU</name>
<evidence type="ECO:0000313" key="1">
    <source>
        <dbReference type="EMBL" id="MBX68095.1"/>
    </source>
</evidence>
<dbReference type="EMBL" id="GGEC01087611">
    <property type="protein sequence ID" value="MBX68095.1"/>
    <property type="molecule type" value="Transcribed_RNA"/>
</dbReference>
<proteinExistence type="predicted"/>
<accession>A0A2P2QMH4</accession>
<dbReference type="AlphaFoldDB" id="A0A2P2QMH4"/>
<sequence length="69" mass="7627">MQCKRILTVHSDVQCGTQPLENFPLSFTPAVKSKPAGRSLFNPALPYGIFQFSLEKSSKLHLIVSHTIA</sequence>
<organism evidence="1">
    <name type="scientific">Rhizophora mucronata</name>
    <name type="common">Asiatic mangrove</name>
    <dbReference type="NCBI Taxonomy" id="61149"/>
    <lineage>
        <taxon>Eukaryota</taxon>
        <taxon>Viridiplantae</taxon>
        <taxon>Streptophyta</taxon>
        <taxon>Embryophyta</taxon>
        <taxon>Tracheophyta</taxon>
        <taxon>Spermatophyta</taxon>
        <taxon>Magnoliopsida</taxon>
        <taxon>eudicotyledons</taxon>
        <taxon>Gunneridae</taxon>
        <taxon>Pentapetalae</taxon>
        <taxon>rosids</taxon>
        <taxon>fabids</taxon>
        <taxon>Malpighiales</taxon>
        <taxon>Rhizophoraceae</taxon>
        <taxon>Rhizophora</taxon>
    </lineage>
</organism>